<dbReference type="PANTHER" id="PTHR39662:SF1">
    <property type="entry name" value="DUF354 DOMAIN-CONTAINING PROTEIN"/>
    <property type="match status" value="1"/>
</dbReference>
<proteinExistence type="predicted"/>
<sequence length="338" mass="38668">MNLWIDLVNAPHVRLFSRLIKKKRREMESILVTYRSYGYLEDLVNMYIDADELVKVGRRGFSEEEKLYEFAIRVKELAGIVSRKKIDVALSKASPELARTAFGLGVPVVTVNDNEKSPAMRLTFPLSSCIVIPEVFPPVECKGDCAEFRFKGVLEIAHVMDENGEEEEDYIAARSEPFGASYMPEKWDSLFFLGLRRLMEKTDMKLVYFPREGDKWIERLRRLYGDRVEVVERARDLSVLKRASIFVGGGGTMTREAALLGVPTISAYPGEIAVNRLLEEKGLIYRAENPDDFINFLLRHEERGNLRKKARKFVEECGDPCDVIWKAVSSCKSPETEH</sequence>
<dbReference type="Proteomes" id="UP000277582">
    <property type="component" value="Unassembled WGS sequence"/>
</dbReference>
<dbReference type="PANTHER" id="PTHR39662">
    <property type="entry name" value="DUF354 DOMAIN-CONTAINING PROTEIN-RELATED"/>
    <property type="match status" value="1"/>
</dbReference>
<protein>
    <submittedName>
        <fullName evidence="1">DUF354 domain-containing protein</fullName>
    </submittedName>
</protein>
<dbReference type="OrthoDB" id="185087at2157"/>
<dbReference type="InterPro" id="IPR007152">
    <property type="entry name" value="DUF354"/>
</dbReference>
<dbReference type="Pfam" id="PF04007">
    <property type="entry name" value="DUF354"/>
    <property type="match status" value="1"/>
</dbReference>
<dbReference type="EMBL" id="RCOS01000168">
    <property type="protein sequence ID" value="RSN71849.1"/>
    <property type="molecule type" value="Genomic_DNA"/>
</dbReference>
<dbReference type="RefSeq" id="WP_125672775.1">
    <property type="nucleotide sequence ID" value="NZ_RCOS01000168.1"/>
</dbReference>
<organism evidence="1 2">
    <name type="scientific">Candidatus Methanodesulfokora washburnensis</name>
    <dbReference type="NCBI Taxonomy" id="2478471"/>
    <lineage>
        <taxon>Archaea</taxon>
        <taxon>Thermoproteota</taxon>
        <taxon>Candidatus Korarchaeia</taxon>
        <taxon>Candidatus Korarchaeia incertae sedis</taxon>
        <taxon>Candidatus Methanodesulfokora</taxon>
    </lineage>
</organism>
<gene>
    <name evidence="1" type="ORF">D6D85_15110</name>
</gene>
<evidence type="ECO:0000313" key="1">
    <source>
        <dbReference type="EMBL" id="RSN71849.1"/>
    </source>
</evidence>
<evidence type="ECO:0000313" key="2">
    <source>
        <dbReference type="Proteomes" id="UP000277582"/>
    </source>
</evidence>
<keyword evidence="2" id="KW-1185">Reference proteome</keyword>
<name>A0A429GDF7_9CREN</name>
<accession>A0A429GDF7</accession>
<dbReference type="PIRSF" id="PIRSF005357">
    <property type="entry name" value="UCP005357"/>
    <property type="match status" value="1"/>
</dbReference>
<comment type="caution">
    <text evidence="1">The sequence shown here is derived from an EMBL/GenBank/DDBJ whole genome shotgun (WGS) entry which is preliminary data.</text>
</comment>
<dbReference type="SUPFAM" id="SSF53756">
    <property type="entry name" value="UDP-Glycosyltransferase/glycogen phosphorylase"/>
    <property type="match status" value="1"/>
</dbReference>
<reference evidence="1 2" key="1">
    <citation type="submission" date="2018-10" db="EMBL/GenBank/DDBJ databases">
        <title>Co-occurring genomic capacity for anaerobic methane metabolism and dissimilatory sulfite reduction discovered in the Korarchaeota.</title>
        <authorList>
            <person name="Mckay L.J."/>
            <person name="Dlakic M."/>
            <person name="Fields M.W."/>
            <person name="Delmont T.O."/>
            <person name="Eren A.M."/>
            <person name="Jay Z.J."/>
            <person name="Klingelsmith K.B."/>
            <person name="Rusch D.B."/>
            <person name="Inskeep W.P."/>
        </authorList>
    </citation>
    <scope>NUCLEOTIDE SEQUENCE [LARGE SCALE GENOMIC DNA]</scope>
    <source>
        <strain evidence="1 2">MDKW</strain>
    </source>
</reference>
<dbReference type="AlphaFoldDB" id="A0A429GDF7"/>